<dbReference type="Proteomes" id="UP000319555">
    <property type="component" value="Unassembled WGS sequence"/>
</dbReference>
<proteinExistence type="predicted"/>
<sequence length="368" mass="41820">MESAPEKAKAECRMQTRVLNIPYGTKNPYQNMMYSACEPEFSLAAMKQLNFAEIAKPEFQTEHGILHIQWDDRLFPIKDGEDSANNALFQDAVSGLELYKSNGGRVIWTIHNRTAHSAREGNDGFHAARRKLAELVDMIHVHTPNARQHMIAQYDAEPNKICLIPHPSYLGVYESAEITLARLMQPRDQTHFLTFGAMRGNRELDRLHFAIRKLTNRGFDFHMSVVGRVFRPSRRLVRRLDAISNVTVIGERVEDEAIPSVFSQAHAYVLPSTQTFTSGTAMLAMTFGLPVVAPDIEPHRQTTPESCHDLLYPAQNPRGLIRMMMKVMEMSDSELAEKRRACFEFAQERAPERISRKLAEALTVLRNG</sequence>
<dbReference type="PANTHER" id="PTHR46401:SF2">
    <property type="entry name" value="GLYCOSYLTRANSFERASE WBBK-RELATED"/>
    <property type="match status" value="1"/>
</dbReference>
<dbReference type="GO" id="GO:0009103">
    <property type="term" value="P:lipopolysaccharide biosynthetic process"/>
    <property type="evidence" value="ECO:0007669"/>
    <property type="project" value="TreeGrafter"/>
</dbReference>
<dbReference type="SUPFAM" id="SSF53756">
    <property type="entry name" value="UDP-Glycosyltransferase/glycogen phosphorylase"/>
    <property type="match status" value="1"/>
</dbReference>
<evidence type="ECO:0000313" key="3">
    <source>
        <dbReference type="Proteomes" id="UP000319555"/>
    </source>
</evidence>
<accession>A0A521C666</accession>
<reference evidence="2 3" key="1">
    <citation type="submission" date="2017-05" db="EMBL/GenBank/DDBJ databases">
        <authorList>
            <person name="Varghese N."/>
            <person name="Submissions S."/>
        </authorList>
    </citation>
    <scope>NUCLEOTIDE SEQUENCE [LARGE SCALE GENOMIC DNA]</scope>
    <source>
        <strain evidence="2 3">DSM 28009</strain>
    </source>
</reference>
<dbReference type="GO" id="GO:0016757">
    <property type="term" value="F:glycosyltransferase activity"/>
    <property type="evidence" value="ECO:0007669"/>
    <property type="project" value="TreeGrafter"/>
</dbReference>
<name>A0A521C666_9RHOB</name>
<dbReference type="CDD" id="cd03801">
    <property type="entry name" value="GT4_PimA-like"/>
    <property type="match status" value="1"/>
</dbReference>
<protein>
    <submittedName>
        <fullName evidence="2">Glycosyltransferase involved in cell wall bisynthesis</fullName>
    </submittedName>
</protein>
<evidence type="ECO:0000313" key="2">
    <source>
        <dbReference type="EMBL" id="SMO54929.1"/>
    </source>
</evidence>
<dbReference type="EMBL" id="FXTE01000002">
    <property type="protein sequence ID" value="SMO54929.1"/>
    <property type="molecule type" value="Genomic_DNA"/>
</dbReference>
<dbReference type="Pfam" id="PF13692">
    <property type="entry name" value="Glyco_trans_1_4"/>
    <property type="match status" value="1"/>
</dbReference>
<organism evidence="2 3">
    <name type="scientific">Ruegeria faecimaris</name>
    <dbReference type="NCBI Taxonomy" id="686389"/>
    <lineage>
        <taxon>Bacteria</taxon>
        <taxon>Pseudomonadati</taxon>
        <taxon>Pseudomonadota</taxon>
        <taxon>Alphaproteobacteria</taxon>
        <taxon>Rhodobacterales</taxon>
        <taxon>Roseobacteraceae</taxon>
        <taxon>Ruegeria</taxon>
    </lineage>
</organism>
<dbReference type="AlphaFoldDB" id="A0A521C666"/>
<keyword evidence="1 2" id="KW-0808">Transferase</keyword>
<evidence type="ECO:0000256" key="1">
    <source>
        <dbReference type="ARBA" id="ARBA00022679"/>
    </source>
</evidence>
<dbReference type="Gene3D" id="3.40.50.2000">
    <property type="entry name" value="Glycogen Phosphorylase B"/>
    <property type="match status" value="1"/>
</dbReference>
<keyword evidence="3" id="KW-1185">Reference proteome</keyword>
<dbReference type="PANTHER" id="PTHR46401">
    <property type="entry name" value="GLYCOSYLTRANSFERASE WBBK-RELATED"/>
    <property type="match status" value="1"/>
</dbReference>
<gene>
    <name evidence="2" type="ORF">SAMN06265380_102174</name>
</gene>